<evidence type="ECO:0000259" key="9">
    <source>
        <dbReference type="SMART" id="SM00382"/>
    </source>
</evidence>
<feature type="compositionally biased region" description="Basic and acidic residues" evidence="8">
    <location>
        <begin position="984"/>
        <end position="995"/>
    </location>
</feature>
<dbReference type="GO" id="GO:0003887">
    <property type="term" value="F:DNA-directed DNA polymerase activity"/>
    <property type="evidence" value="ECO:0007669"/>
    <property type="project" value="InterPro"/>
</dbReference>
<dbReference type="GO" id="GO:0005524">
    <property type="term" value="F:ATP binding"/>
    <property type="evidence" value="ECO:0007669"/>
    <property type="project" value="UniProtKB-KW"/>
</dbReference>
<dbReference type="CDD" id="cd18137">
    <property type="entry name" value="HLD_clamp_pol_III_gamma_tau"/>
    <property type="match status" value="1"/>
</dbReference>
<keyword evidence="7" id="KW-0175">Coiled coil</keyword>
<dbReference type="InterPro" id="IPR003593">
    <property type="entry name" value="AAA+_ATPase"/>
</dbReference>
<dbReference type="InterPro" id="IPR045085">
    <property type="entry name" value="HLD_clamp_pol_III_gamma_tau"/>
</dbReference>
<evidence type="ECO:0000256" key="8">
    <source>
        <dbReference type="SAM" id="MobiDB-lite"/>
    </source>
</evidence>
<evidence type="ECO:0000256" key="3">
    <source>
        <dbReference type="ARBA" id="ARBA00022723"/>
    </source>
</evidence>
<dbReference type="AlphaFoldDB" id="A0A2I0AG77"/>
<evidence type="ECO:0000256" key="2">
    <source>
        <dbReference type="ARBA" id="ARBA00006360"/>
    </source>
</evidence>
<dbReference type="OrthoDB" id="1911163at2759"/>
<keyword evidence="5" id="KW-0862">Zinc</keyword>
<feature type="region of interest" description="Disordered" evidence="8">
    <location>
        <begin position="978"/>
        <end position="1017"/>
    </location>
</feature>
<dbReference type="Pfam" id="PF13177">
    <property type="entry name" value="DNA_pol3_delta2"/>
    <property type="match status" value="1"/>
</dbReference>
<evidence type="ECO:0000256" key="4">
    <source>
        <dbReference type="ARBA" id="ARBA00022741"/>
    </source>
</evidence>
<comment type="function">
    <text evidence="1">May be involved in DNA replication and thus regulate cell proliferation.</text>
</comment>
<keyword evidence="11" id="KW-1185">Reference proteome</keyword>
<organism evidence="10 11">
    <name type="scientific">Apostasia shenzhenica</name>
    <dbReference type="NCBI Taxonomy" id="1088818"/>
    <lineage>
        <taxon>Eukaryota</taxon>
        <taxon>Viridiplantae</taxon>
        <taxon>Streptophyta</taxon>
        <taxon>Embryophyta</taxon>
        <taxon>Tracheophyta</taxon>
        <taxon>Spermatophyta</taxon>
        <taxon>Magnoliopsida</taxon>
        <taxon>Liliopsida</taxon>
        <taxon>Asparagales</taxon>
        <taxon>Orchidaceae</taxon>
        <taxon>Apostasioideae</taxon>
        <taxon>Apostasia</taxon>
    </lineage>
</organism>
<protein>
    <recommendedName>
        <fullName evidence="9">AAA+ ATPase domain-containing protein</fullName>
    </recommendedName>
</protein>
<dbReference type="GO" id="GO:0006281">
    <property type="term" value="P:DNA repair"/>
    <property type="evidence" value="ECO:0007669"/>
    <property type="project" value="TreeGrafter"/>
</dbReference>
<dbReference type="GO" id="GO:0006261">
    <property type="term" value="P:DNA-templated DNA replication"/>
    <property type="evidence" value="ECO:0007669"/>
    <property type="project" value="TreeGrafter"/>
</dbReference>
<dbReference type="PANTHER" id="PTHR11669">
    <property type="entry name" value="REPLICATION FACTOR C / DNA POLYMERASE III GAMMA-TAU SUBUNIT"/>
    <property type="match status" value="1"/>
</dbReference>
<gene>
    <name evidence="10" type="ORF">AXF42_Ash000414</name>
</gene>
<feature type="domain" description="AAA+ ATPase" evidence="9">
    <location>
        <begin position="434"/>
        <end position="582"/>
    </location>
</feature>
<evidence type="ECO:0000256" key="5">
    <source>
        <dbReference type="ARBA" id="ARBA00022833"/>
    </source>
</evidence>
<dbReference type="InterPro" id="IPR050238">
    <property type="entry name" value="DNA_Rep/Repair_Clamp_Loader"/>
</dbReference>
<dbReference type="GO" id="GO:0009360">
    <property type="term" value="C:DNA polymerase III complex"/>
    <property type="evidence" value="ECO:0007669"/>
    <property type="project" value="InterPro"/>
</dbReference>
<dbReference type="Gene3D" id="1.10.8.60">
    <property type="match status" value="1"/>
</dbReference>
<dbReference type="InterPro" id="IPR054506">
    <property type="entry name" value="DnaA_N-like_STI"/>
</dbReference>
<evidence type="ECO:0000313" key="10">
    <source>
        <dbReference type="EMBL" id="PKA54579.1"/>
    </source>
</evidence>
<dbReference type="InterPro" id="IPR027417">
    <property type="entry name" value="P-loop_NTPase"/>
</dbReference>
<dbReference type="CDD" id="cd00009">
    <property type="entry name" value="AAA"/>
    <property type="match status" value="1"/>
</dbReference>
<evidence type="ECO:0000256" key="1">
    <source>
        <dbReference type="ARBA" id="ARBA00002386"/>
    </source>
</evidence>
<dbReference type="SUPFAM" id="SSF48019">
    <property type="entry name" value="post-AAA+ oligomerization domain-like"/>
    <property type="match status" value="1"/>
</dbReference>
<dbReference type="Pfam" id="PF23007">
    <property type="entry name" value="DnaA_N-like_STI"/>
    <property type="match status" value="1"/>
</dbReference>
<dbReference type="InterPro" id="IPR012763">
    <property type="entry name" value="DNA_pol_III_sug/sutau_N"/>
</dbReference>
<evidence type="ECO:0000256" key="7">
    <source>
        <dbReference type="ARBA" id="ARBA00023054"/>
    </source>
</evidence>
<feature type="compositionally biased region" description="Polar residues" evidence="8">
    <location>
        <begin position="998"/>
        <end position="1013"/>
    </location>
</feature>
<dbReference type="Gene3D" id="3.40.50.300">
    <property type="entry name" value="P-loop containing nucleotide triphosphate hydrolases"/>
    <property type="match status" value="1"/>
</dbReference>
<dbReference type="STRING" id="1088818.A0A2I0AG77"/>
<dbReference type="EMBL" id="KZ451982">
    <property type="protein sequence ID" value="PKA54579.1"/>
    <property type="molecule type" value="Genomic_DNA"/>
</dbReference>
<dbReference type="GO" id="GO:0003677">
    <property type="term" value="F:DNA binding"/>
    <property type="evidence" value="ECO:0007669"/>
    <property type="project" value="InterPro"/>
</dbReference>
<name>A0A2I0AG77_9ASPA</name>
<dbReference type="GO" id="GO:0046872">
    <property type="term" value="F:metal ion binding"/>
    <property type="evidence" value="ECO:0007669"/>
    <property type="project" value="UniProtKB-KW"/>
</dbReference>
<evidence type="ECO:0000256" key="6">
    <source>
        <dbReference type="ARBA" id="ARBA00022840"/>
    </source>
</evidence>
<dbReference type="NCBIfam" id="TIGR02397">
    <property type="entry name" value="dnaX_nterm"/>
    <property type="match status" value="1"/>
</dbReference>
<dbReference type="SUPFAM" id="SSF52540">
    <property type="entry name" value="P-loop containing nucleoside triphosphate hydrolases"/>
    <property type="match status" value="1"/>
</dbReference>
<proteinExistence type="inferred from homology"/>
<sequence>MVEKCVTPSELHLKKELTALQRARFLRDPETCSSWRSPLSSKSLAISGLYHENLVSGISSGENIFGGVPEIPPRNDRIRKKVYLYNWRKHSGITNESGVKLGDDGIEESVESNLEERQSNNHEEEAIGEKFCNSPADIFNARDGDQKSPLSSTITRLKRANISANQARKHAVNTKHLAVSPSLLGALSSVEQSDDTEYRDSPSASPLSGAGCANWPLSAKLFSSMRREGSSHSCTPVSTSSYYRRRCRRASTIGSWGGTTASFEDNESDQLDLPVRQRCGLPCYWSKRTRDSGCGGCYSPSLSDTIKRKGGSILCGSQSISNKKRSSGIVKPKYLTTSQGLPLLTKNSDGASSDEHSKNIGELDLEALSRLDGRRWSSCKSQEAFESVETSEFVLDITDNKSLSLKHKPRAFEDVVGQNIVVQSLKSAISRGRIAPAYLFHGPNGTGKSLIARIFAAALNCLATRGNKPCGLCEECSEFYRGNESFVKEIAATNKKGIDRIRHVVKKMSKTSELLQYKIIIIDECHLLSSKMWSAFLRYLEEPISHVVFIFITTDDKNLPRAILSHCQKYVFSKIKDVDVILRLRKLSSAENIDIEEDALNLIAMNSEGSLQDAETILYQLSLLGKRITTTLVTDLVGFVSDEKLLDLLDVAMSSNTAETVKRSRELMNSGVDQMSLISQLAKLIVDIIAGTNQLAGAQRENVVLGGRSLTEDEVKRLQQALKVLSDAEKQLRHPSELSTWFTAALLQLVSGQNVEPTQPNDPRRPTNKAMSCNMEKCTAFCGRSDNLLALESSSAVVSNQRSKSSTPTGCQIPSKILISQHPTSELVLTKNQLVDRRSYKNLDYNTTETPTNLSDVWRSCIEKCYSKTLQKLLSLHGKLLSVTENEGILIAYIAFADNSIKLRAERYLSSITNSLEMVLRHNVEVRIIHVPDINENGEKALLDSSAVQHTEKLLLSNNKRCIGSDRVKGLSDKNYKNLSFTRNNRDSSEGEKSSSSRPQNEGLQLENYSVVSEGNDEFSGPLEKAMEIMVLKARSQVSNEQNLENAWLQDAEERISRLPLSKADNQTIQQSWGSNRLTDDRSMALNRPSKHWGDELDHEIKIVKISDIHGHRKTQVCEDRDHCVSPSLLHSNIYGISFDKENSEYESGPGCSGFFCWKTKKLHKQQLKHRAHPRYQKARNILLFGQRMRLNSRGSKSRR</sequence>
<dbReference type="InterPro" id="IPR008921">
    <property type="entry name" value="DNA_pol3_clamp-load_cplx_C"/>
</dbReference>
<evidence type="ECO:0000313" key="11">
    <source>
        <dbReference type="Proteomes" id="UP000236161"/>
    </source>
</evidence>
<keyword evidence="3" id="KW-0479">Metal-binding</keyword>
<reference evidence="10 11" key="1">
    <citation type="journal article" date="2017" name="Nature">
        <title>The Apostasia genome and the evolution of orchids.</title>
        <authorList>
            <person name="Zhang G.Q."/>
            <person name="Liu K.W."/>
            <person name="Li Z."/>
            <person name="Lohaus R."/>
            <person name="Hsiao Y.Y."/>
            <person name="Niu S.C."/>
            <person name="Wang J.Y."/>
            <person name="Lin Y.C."/>
            <person name="Xu Q."/>
            <person name="Chen L.J."/>
            <person name="Yoshida K."/>
            <person name="Fujiwara S."/>
            <person name="Wang Z.W."/>
            <person name="Zhang Y.Q."/>
            <person name="Mitsuda N."/>
            <person name="Wang M."/>
            <person name="Liu G.H."/>
            <person name="Pecoraro L."/>
            <person name="Huang H.X."/>
            <person name="Xiao X.J."/>
            <person name="Lin M."/>
            <person name="Wu X.Y."/>
            <person name="Wu W.L."/>
            <person name="Chen Y.Y."/>
            <person name="Chang S.B."/>
            <person name="Sakamoto S."/>
            <person name="Ohme-Takagi M."/>
            <person name="Yagi M."/>
            <person name="Zeng S.J."/>
            <person name="Shen C.Y."/>
            <person name="Yeh C.M."/>
            <person name="Luo Y.B."/>
            <person name="Tsai W.C."/>
            <person name="Van de Peer Y."/>
            <person name="Liu Z.J."/>
        </authorList>
    </citation>
    <scope>NUCLEOTIDE SEQUENCE [LARGE SCALE GENOMIC DNA]</scope>
    <source>
        <strain evidence="11">cv. Shenzhen</strain>
        <tissue evidence="10">Stem</tissue>
    </source>
</reference>
<keyword evidence="6" id="KW-0067">ATP-binding</keyword>
<accession>A0A2I0AG77</accession>
<dbReference type="GO" id="GO:0005663">
    <property type="term" value="C:DNA replication factor C complex"/>
    <property type="evidence" value="ECO:0007669"/>
    <property type="project" value="TreeGrafter"/>
</dbReference>
<dbReference type="SMART" id="SM00382">
    <property type="entry name" value="AAA"/>
    <property type="match status" value="1"/>
</dbReference>
<dbReference type="PANTHER" id="PTHR11669:SF63">
    <property type="entry name" value="PROTEIN STICHEL"/>
    <property type="match status" value="1"/>
</dbReference>
<keyword evidence="4" id="KW-0547">Nucleotide-binding</keyword>
<dbReference type="Proteomes" id="UP000236161">
    <property type="component" value="Unassembled WGS sequence"/>
</dbReference>
<comment type="similarity">
    <text evidence="2">Belongs to the DnaX/STICHEL family.</text>
</comment>
<dbReference type="GO" id="GO:0003689">
    <property type="term" value="F:DNA clamp loader activity"/>
    <property type="evidence" value="ECO:0007669"/>
    <property type="project" value="TreeGrafter"/>
</dbReference>